<sequence length="140" mass="15868">MLHQVQYAERQIINPMRTEQTTTSMRELRIQHIQMGASQPHNERGGASPVRRAPVLASYHDLFMNCLAILQNNLADHTLDDMSISVKGKDRRTLRDIGNTTRTTRGLTMNTKTSATDPLPEVQLLVPTIGVRRNPVVRER</sequence>
<keyword evidence="2" id="KW-1185">Reference proteome</keyword>
<protein>
    <submittedName>
        <fullName evidence="1">Uncharacterized protein</fullName>
    </submittedName>
</protein>
<dbReference type="Proteomes" id="UP000019141">
    <property type="component" value="Unassembled WGS sequence"/>
</dbReference>
<dbReference type="AlphaFoldDB" id="W4LLQ2"/>
<dbReference type="HOGENOM" id="CLU_1831465_0_0_7"/>
<gene>
    <name evidence="1" type="ORF">ETSY1_16475</name>
</gene>
<evidence type="ECO:0000313" key="2">
    <source>
        <dbReference type="Proteomes" id="UP000019141"/>
    </source>
</evidence>
<organism evidence="1 2">
    <name type="scientific">Entotheonella factor</name>
    <dbReference type="NCBI Taxonomy" id="1429438"/>
    <lineage>
        <taxon>Bacteria</taxon>
        <taxon>Pseudomonadati</taxon>
        <taxon>Nitrospinota/Tectimicrobiota group</taxon>
        <taxon>Candidatus Tectimicrobiota</taxon>
        <taxon>Candidatus Entotheonellia</taxon>
        <taxon>Candidatus Entotheonellales</taxon>
        <taxon>Candidatus Entotheonellaceae</taxon>
        <taxon>Candidatus Entotheonella</taxon>
    </lineage>
</organism>
<comment type="caution">
    <text evidence="1">The sequence shown here is derived from an EMBL/GenBank/DDBJ whole genome shotgun (WGS) entry which is preliminary data.</text>
</comment>
<dbReference type="EMBL" id="AZHW01000489">
    <property type="protein sequence ID" value="ETW99028.1"/>
    <property type="molecule type" value="Genomic_DNA"/>
</dbReference>
<name>W4LLQ2_ENTF1</name>
<reference evidence="1 2" key="1">
    <citation type="journal article" date="2014" name="Nature">
        <title>An environmental bacterial taxon with a large and distinct metabolic repertoire.</title>
        <authorList>
            <person name="Wilson M.C."/>
            <person name="Mori T."/>
            <person name="Ruckert C."/>
            <person name="Uria A.R."/>
            <person name="Helf M.J."/>
            <person name="Takada K."/>
            <person name="Gernert C."/>
            <person name="Steffens U.A."/>
            <person name="Heycke N."/>
            <person name="Schmitt S."/>
            <person name="Rinke C."/>
            <person name="Helfrich E.J."/>
            <person name="Brachmann A.O."/>
            <person name="Gurgui C."/>
            <person name="Wakimoto T."/>
            <person name="Kracht M."/>
            <person name="Crusemann M."/>
            <person name="Hentschel U."/>
            <person name="Abe I."/>
            <person name="Matsunaga S."/>
            <person name="Kalinowski J."/>
            <person name="Takeyama H."/>
            <person name="Piel J."/>
        </authorList>
    </citation>
    <scope>NUCLEOTIDE SEQUENCE [LARGE SCALE GENOMIC DNA]</scope>
    <source>
        <strain evidence="2">TSY1</strain>
    </source>
</reference>
<accession>W4LLQ2</accession>
<proteinExistence type="predicted"/>
<evidence type="ECO:0000313" key="1">
    <source>
        <dbReference type="EMBL" id="ETW99028.1"/>
    </source>
</evidence>